<keyword evidence="1" id="KW-0479">Metal-binding</keyword>
<protein>
    <submittedName>
        <fullName evidence="3">Beta-lactamase family protein</fullName>
    </submittedName>
</protein>
<organism evidence="3 4">
    <name type="scientific">Reinekea forsetii</name>
    <dbReference type="NCBI Taxonomy" id="1336806"/>
    <lineage>
        <taxon>Bacteria</taxon>
        <taxon>Pseudomonadati</taxon>
        <taxon>Pseudomonadota</taxon>
        <taxon>Gammaproteobacteria</taxon>
        <taxon>Oceanospirillales</taxon>
        <taxon>Saccharospirillaceae</taxon>
        <taxon>Reinekea</taxon>
    </lineage>
</organism>
<dbReference type="CDD" id="cd07724">
    <property type="entry name" value="POD-like_MBL-fold"/>
    <property type="match status" value="1"/>
</dbReference>
<dbReference type="PANTHER" id="PTHR43084">
    <property type="entry name" value="PERSULFIDE DIOXYGENASE ETHE1"/>
    <property type="match status" value="1"/>
</dbReference>
<dbReference type="PANTHER" id="PTHR43084:SF1">
    <property type="entry name" value="PERSULFIDE DIOXYGENASE ETHE1, MITOCHONDRIAL"/>
    <property type="match status" value="1"/>
</dbReference>
<dbReference type="InterPro" id="IPR001279">
    <property type="entry name" value="Metallo-B-lactamas"/>
</dbReference>
<dbReference type="AlphaFoldDB" id="A0A2K8KR38"/>
<dbReference type="Gene3D" id="3.60.15.10">
    <property type="entry name" value="Ribonuclease Z/Hydroxyacylglutathione hydrolase-like"/>
    <property type="match status" value="1"/>
</dbReference>
<dbReference type="SMART" id="SM00849">
    <property type="entry name" value="Lactamase_B"/>
    <property type="match status" value="1"/>
</dbReference>
<dbReference type="GO" id="GO:0070813">
    <property type="term" value="P:hydrogen sulfide metabolic process"/>
    <property type="evidence" value="ECO:0007669"/>
    <property type="project" value="TreeGrafter"/>
</dbReference>
<dbReference type="Pfam" id="PF00753">
    <property type="entry name" value="Lactamase_B"/>
    <property type="match status" value="1"/>
</dbReference>
<dbReference type="InterPro" id="IPR051682">
    <property type="entry name" value="Mito_Persulfide_Diox"/>
</dbReference>
<feature type="domain" description="Metallo-beta-lactamase" evidence="2">
    <location>
        <begin position="15"/>
        <end position="206"/>
    </location>
</feature>
<dbReference type="GO" id="GO:0046872">
    <property type="term" value="F:metal ion binding"/>
    <property type="evidence" value="ECO:0007669"/>
    <property type="project" value="UniProtKB-KW"/>
</dbReference>
<sequence length="288" mass="31877">MSEAVIKTFFDPTSFTYTHLVQDPVTRRAAIIDSVLNYDPKSGRTRTDAADEVIDYVRSESLSIDWILETHVHADHLSAAHYLKSQLGGQTGVGNAISLVQETFKTVFNVEPTFATDGSQFDVQFADGERFAIGGLAVTVMHTPGHTPACVCYNVDDEHLFVGDTIFMPDQGTARCDFPGGDATILFNSVTRILSLPDSTKLYMCHDYGPNGRDYQYLTTVKAERERNIHVNQTIDLATFVQMRSERDATLDMPTLILPAVQINIRAGELPPAEDNGTRYIKVPINAI</sequence>
<dbReference type="InterPro" id="IPR044528">
    <property type="entry name" value="POD-like_MBL-fold"/>
</dbReference>
<dbReference type="EMBL" id="CP011797">
    <property type="protein sequence ID" value="ATX77205.1"/>
    <property type="molecule type" value="Genomic_DNA"/>
</dbReference>
<proteinExistence type="predicted"/>
<evidence type="ECO:0000313" key="4">
    <source>
        <dbReference type="Proteomes" id="UP000229757"/>
    </source>
</evidence>
<dbReference type="GO" id="GO:0050313">
    <property type="term" value="F:sulfur dioxygenase activity"/>
    <property type="evidence" value="ECO:0007669"/>
    <property type="project" value="InterPro"/>
</dbReference>
<dbReference type="KEGG" id="rfo:REIFOR_02070"/>
<reference evidence="3 4" key="1">
    <citation type="journal article" date="2017" name="Environ. Microbiol.">
        <title>Genomic and physiological analyses of 'Reinekea forsetii' reveal a versatile opportunistic lifestyle during spring algae blooms.</title>
        <authorList>
            <person name="Avci B."/>
            <person name="Hahnke R.L."/>
            <person name="Chafee M."/>
            <person name="Fischer T."/>
            <person name="Gruber-Vodicka H."/>
            <person name="Tegetmeyer H.E."/>
            <person name="Harder J."/>
            <person name="Fuchs B.M."/>
            <person name="Amann R.I."/>
            <person name="Teeling H."/>
        </authorList>
    </citation>
    <scope>NUCLEOTIDE SEQUENCE [LARGE SCALE GENOMIC DNA]</scope>
    <source>
        <strain evidence="3 4">Hel1_31_D35</strain>
    </source>
</reference>
<dbReference type="RefSeq" id="WP_100257482.1">
    <property type="nucleotide sequence ID" value="NZ_CP011797.1"/>
</dbReference>
<dbReference type="SUPFAM" id="SSF56281">
    <property type="entry name" value="Metallo-hydrolase/oxidoreductase"/>
    <property type="match status" value="1"/>
</dbReference>
<accession>A0A2K8KR38</accession>
<keyword evidence="4" id="KW-1185">Reference proteome</keyword>
<dbReference type="OrthoDB" id="9784009at2"/>
<dbReference type="InterPro" id="IPR036866">
    <property type="entry name" value="RibonucZ/Hydroxyglut_hydro"/>
</dbReference>
<evidence type="ECO:0000259" key="2">
    <source>
        <dbReference type="SMART" id="SM00849"/>
    </source>
</evidence>
<name>A0A2K8KR38_9GAMM</name>
<dbReference type="Proteomes" id="UP000229757">
    <property type="component" value="Chromosome"/>
</dbReference>
<dbReference type="GO" id="GO:0006749">
    <property type="term" value="P:glutathione metabolic process"/>
    <property type="evidence" value="ECO:0007669"/>
    <property type="project" value="InterPro"/>
</dbReference>
<evidence type="ECO:0000313" key="3">
    <source>
        <dbReference type="EMBL" id="ATX77205.1"/>
    </source>
</evidence>
<evidence type="ECO:0000256" key="1">
    <source>
        <dbReference type="ARBA" id="ARBA00022723"/>
    </source>
</evidence>
<gene>
    <name evidence="3" type="ORF">REIFOR_02070</name>
</gene>